<keyword evidence="3" id="KW-0687">Ribonucleoprotein</keyword>
<evidence type="ECO:0000256" key="3">
    <source>
        <dbReference type="HAMAP-Rule" id="MF_00360"/>
    </source>
</evidence>
<protein>
    <recommendedName>
        <fullName evidence="2 3">Small ribosomal subunit protein bS6</fullName>
    </recommendedName>
</protein>
<dbReference type="Pfam" id="PF01250">
    <property type="entry name" value="Ribosomal_S6"/>
    <property type="match status" value="1"/>
</dbReference>
<evidence type="ECO:0000256" key="1">
    <source>
        <dbReference type="ARBA" id="ARBA00009512"/>
    </source>
</evidence>
<dbReference type="InterPro" id="IPR014717">
    <property type="entry name" value="Transl_elong_EF1B/ribsomal_bS6"/>
</dbReference>
<proteinExistence type="inferred from homology"/>
<dbReference type="EMBL" id="MFTO01000020">
    <property type="protein sequence ID" value="OGI63414.1"/>
    <property type="molecule type" value="Genomic_DNA"/>
</dbReference>
<dbReference type="Gene3D" id="3.30.70.60">
    <property type="match status" value="1"/>
</dbReference>
<dbReference type="HAMAP" id="MF_00360">
    <property type="entry name" value="Ribosomal_bS6"/>
    <property type="match status" value="1"/>
</dbReference>
<comment type="caution">
    <text evidence="4">The sequence shown here is derived from an EMBL/GenBank/DDBJ whole genome shotgun (WGS) entry which is preliminary data.</text>
</comment>
<accession>A0A1F6V1V4</accession>
<organism evidence="4 5">
    <name type="scientific">Candidatus Nomurabacteria bacterium RIFCSPHIGHO2_01_FULL_40_20</name>
    <dbReference type="NCBI Taxonomy" id="1801738"/>
    <lineage>
        <taxon>Bacteria</taxon>
        <taxon>Candidatus Nomuraibacteriota</taxon>
    </lineage>
</organism>
<comment type="function">
    <text evidence="3">Binds together with bS18 to 16S ribosomal RNA.</text>
</comment>
<evidence type="ECO:0000256" key="2">
    <source>
        <dbReference type="ARBA" id="ARBA00035294"/>
    </source>
</evidence>
<keyword evidence="3" id="KW-0694">RNA-binding</keyword>
<dbReference type="AlphaFoldDB" id="A0A1F6V1V4"/>
<evidence type="ECO:0000313" key="5">
    <source>
        <dbReference type="Proteomes" id="UP000178985"/>
    </source>
</evidence>
<dbReference type="InterPro" id="IPR035980">
    <property type="entry name" value="Ribosomal_bS6_sf"/>
</dbReference>
<keyword evidence="3" id="KW-0699">rRNA-binding</keyword>
<keyword evidence="3" id="KW-0689">Ribosomal protein</keyword>
<dbReference type="GO" id="GO:0019843">
    <property type="term" value="F:rRNA binding"/>
    <property type="evidence" value="ECO:0007669"/>
    <property type="project" value="UniProtKB-UniRule"/>
</dbReference>
<evidence type="ECO:0000313" key="4">
    <source>
        <dbReference type="EMBL" id="OGI63414.1"/>
    </source>
</evidence>
<dbReference type="GO" id="GO:0003735">
    <property type="term" value="F:structural constituent of ribosome"/>
    <property type="evidence" value="ECO:0007669"/>
    <property type="project" value="InterPro"/>
</dbReference>
<dbReference type="GO" id="GO:1990904">
    <property type="term" value="C:ribonucleoprotein complex"/>
    <property type="evidence" value="ECO:0007669"/>
    <property type="project" value="UniProtKB-KW"/>
</dbReference>
<dbReference type="SUPFAM" id="SSF54995">
    <property type="entry name" value="Ribosomal protein S6"/>
    <property type="match status" value="1"/>
</dbReference>
<dbReference type="InterPro" id="IPR000529">
    <property type="entry name" value="Ribosomal_bS6"/>
</dbReference>
<sequence>MPKAEIKEEIEVADARVYELGYLLVPTITDENIGAVYTNLKDLIQDFGGAIIIDEMPKMTPLNYSMLKVVSNIRNKFNNAYFGWIKFEMDTEKVLELKKKLDLDPNLIRFLIIKTVRENTIATKRFVGRDTYRKRPAYTKREGAVPVEINKEEIDKEIDALAAV</sequence>
<dbReference type="Proteomes" id="UP000178985">
    <property type="component" value="Unassembled WGS sequence"/>
</dbReference>
<dbReference type="GO" id="GO:0006412">
    <property type="term" value="P:translation"/>
    <property type="evidence" value="ECO:0007669"/>
    <property type="project" value="UniProtKB-UniRule"/>
</dbReference>
<dbReference type="GO" id="GO:0005840">
    <property type="term" value="C:ribosome"/>
    <property type="evidence" value="ECO:0007669"/>
    <property type="project" value="UniProtKB-KW"/>
</dbReference>
<dbReference type="InterPro" id="IPR020814">
    <property type="entry name" value="Ribosomal_S6_plastid/chlpt"/>
</dbReference>
<name>A0A1F6V1V4_9BACT</name>
<reference evidence="4 5" key="1">
    <citation type="journal article" date="2016" name="Nat. Commun.">
        <title>Thousands of microbial genomes shed light on interconnected biogeochemical processes in an aquifer system.</title>
        <authorList>
            <person name="Anantharaman K."/>
            <person name="Brown C.T."/>
            <person name="Hug L.A."/>
            <person name="Sharon I."/>
            <person name="Castelle C.J."/>
            <person name="Probst A.J."/>
            <person name="Thomas B.C."/>
            <person name="Singh A."/>
            <person name="Wilkins M.J."/>
            <person name="Karaoz U."/>
            <person name="Brodie E.L."/>
            <person name="Williams K.H."/>
            <person name="Hubbard S.S."/>
            <person name="Banfield J.F."/>
        </authorList>
    </citation>
    <scope>NUCLEOTIDE SEQUENCE [LARGE SCALE GENOMIC DNA]</scope>
</reference>
<gene>
    <name evidence="3" type="primary">rpsF</name>
    <name evidence="4" type="ORF">A2733_01790</name>
</gene>
<dbReference type="CDD" id="cd00473">
    <property type="entry name" value="bS6"/>
    <property type="match status" value="1"/>
</dbReference>
<comment type="similarity">
    <text evidence="1 3">Belongs to the bacterial ribosomal protein bS6 family.</text>
</comment>